<name>A0A0P8YVC7_9CLOT</name>
<dbReference type="EMBL" id="LKET01000039">
    <property type="protein sequence ID" value="KPU43658.1"/>
    <property type="molecule type" value="Genomic_DNA"/>
</dbReference>
<evidence type="ECO:0000313" key="2">
    <source>
        <dbReference type="Proteomes" id="UP000050326"/>
    </source>
</evidence>
<keyword evidence="2" id="KW-1185">Reference proteome</keyword>
<dbReference type="AlphaFoldDB" id="A0A0P8YVC7"/>
<reference evidence="1 2" key="1">
    <citation type="submission" date="2015-09" db="EMBL/GenBank/DDBJ databases">
        <title>Genome sequence of Oxobacter pfennigii DSM 3222.</title>
        <authorList>
            <person name="Poehlein A."/>
            <person name="Bengelsdorf F.R."/>
            <person name="Schiel-Bengelsdorf B."/>
            <person name="Duerre P."/>
            <person name="Daniel R."/>
        </authorList>
    </citation>
    <scope>NUCLEOTIDE SEQUENCE [LARGE SCALE GENOMIC DNA]</scope>
    <source>
        <strain evidence="1 2">DSM 3222</strain>
    </source>
</reference>
<evidence type="ECO:0000313" key="1">
    <source>
        <dbReference type="EMBL" id="KPU43658.1"/>
    </source>
</evidence>
<sequence>MRNRRIGRIVRDTILIVCGKTETEKNYFLSFKEKIRLTTGKINIKVINKGASPLEIVQLAIDEKRASTCRAFKRLDVIMQAKQSRVSNFTRLF</sequence>
<dbReference type="RefSeq" id="WP_054876089.1">
    <property type="nucleotide sequence ID" value="NZ_LKET01000039.1"/>
</dbReference>
<gene>
    <name evidence="1" type="ORF">OXPF_31000</name>
</gene>
<proteinExistence type="predicted"/>
<dbReference type="Proteomes" id="UP000050326">
    <property type="component" value="Unassembled WGS sequence"/>
</dbReference>
<dbReference type="OrthoDB" id="9796523at2"/>
<comment type="caution">
    <text evidence="1">The sequence shown here is derived from an EMBL/GenBank/DDBJ whole genome shotgun (WGS) entry which is preliminary data.</text>
</comment>
<accession>A0A0P8YVC7</accession>
<organism evidence="1 2">
    <name type="scientific">Oxobacter pfennigii</name>
    <dbReference type="NCBI Taxonomy" id="36849"/>
    <lineage>
        <taxon>Bacteria</taxon>
        <taxon>Bacillati</taxon>
        <taxon>Bacillota</taxon>
        <taxon>Clostridia</taxon>
        <taxon>Eubacteriales</taxon>
        <taxon>Clostridiaceae</taxon>
        <taxon>Oxobacter</taxon>
    </lineage>
</organism>
<protein>
    <submittedName>
        <fullName evidence="1">Uncharacterized protein</fullName>
    </submittedName>
</protein>